<keyword evidence="2 3" id="KW-0560">Oxidoreductase</keyword>
<dbReference type="InterPro" id="IPR002347">
    <property type="entry name" value="SDR_fam"/>
</dbReference>
<sequence length="274" mass="29643">MRIVVISASSGIGSALCRHWRGQGHEVFGTYRTASDTVSELEAAGAAFFPLDIADAGSVDEAAGQIGKAAASWDVLVLAPGTTEPVGPFLDTDPDEWARSLDVNFVNQWRLVHRLLPTRSGDAELGPCVLFFAGGGTNNAVVNYSAYTISKVACIKMCELLDAEVSDTRFSIVGPGWVKTRIHEETLQAGAQAAGHNYEMVKSKLKSGDFVPMEKVIDSCDWVISQPREVVGGRNFSTAHDAFGSAELAEALRNESNMYKLRRHGNAWRPLKND</sequence>
<dbReference type="GO" id="GO:0016491">
    <property type="term" value="F:oxidoreductase activity"/>
    <property type="evidence" value="ECO:0007669"/>
    <property type="project" value="UniProtKB-KW"/>
</dbReference>
<dbReference type="PRINTS" id="PR00081">
    <property type="entry name" value="GDHRDH"/>
</dbReference>
<evidence type="ECO:0000313" key="4">
    <source>
        <dbReference type="Proteomes" id="UP001568698"/>
    </source>
</evidence>
<dbReference type="Pfam" id="PF13561">
    <property type="entry name" value="adh_short_C2"/>
    <property type="match status" value="1"/>
</dbReference>
<accession>A0ABV4JZT0</accession>
<organism evidence="3 4">
    <name type="scientific">Pseudodesulfovibrio karagichevae</name>
    <dbReference type="NCBI Taxonomy" id="3239305"/>
    <lineage>
        <taxon>Bacteria</taxon>
        <taxon>Pseudomonadati</taxon>
        <taxon>Thermodesulfobacteriota</taxon>
        <taxon>Desulfovibrionia</taxon>
        <taxon>Desulfovibrionales</taxon>
        <taxon>Desulfovibrionaceae</taxon>
    </lineage>
</organism>
<dbReference type="InterPro" id="IPR036291">
    <property type="entry name" value="NAD(P)-bd_dom_sf"/>
</dbReference>
<comment type="similarity">
    <text evidence="1">Belongs to the short-chain dehydrogenases/reductases (SDR) family.</text>
</comment>
<evidence type="ECO:0000256" key="2">
    <source>
        <dbReference type="ARBA" id="ARBA00023002"/>
    </source>
</evidence>
<evidence type="ECO:0000256" key="1">
    <source>
        <dbReference type="ARBA" id="ARBA00006484"/>
    </source>
</evidence>
<gene>
    <name evidence="3" type="ORF">AB6M95_04300</name>
</gene>
<evidence type="ECO:0000313" key="3">
    <source>
        <dbReference type="EMBL" id="MEZ7195960.1"/>
    </source>
</evidence>
<dbReference type="CDD" id="cd05233">
    <property type="entry name" value="SDR_c"/>
    <property type="match status" value="1"/>
</dbReference>
<dbReference type="EC" id="1.-.-.-" evidence="3"/>
<proteinExistence type="inferred from homology"/>
<protein>
    <submittedName>
        <fullName evidence="3">SDR family NAD(P)-dependent oxidoreductase</fullName>
        <ecNumber evidence="3">1.-.-.-</ecNumber>
    </submittedName>
</protein>
<keyword evidence="4" id="KW-1185">Reference proteome</keyword>
<dbReference type="SUPFAM" id="SSF51735">
    <property type="entry name" value="NAD(P)-binding Rossmann-fold domains"/>
    <property type="match status" value="1"/>
</dbReference>
<dbReference type="Proteomes" id="UP001568698">
    <property type="component" value="Unassembled WGS sequence"/>
</dbReference>
<dbReference type="PANTHER" id="PTHR44196">
    <property type="entry name" value="DEHYDROGENASE/REDUCTASE SDR FAMILY MEMBER 7B"/>
    <property type="match status" value="1"/>
</dbReference>
<reference evidence="3 4" key="1">
    <citation type="submission" date="2024-08" db="EMBL/GenBank/DDBJ databases">
        <title>Sulfate-reducing bacteria isolated from formation water of the oil field in Kazakhstan and description of Pseudodesulfovibrio sp.</title>
        <authorList>
            <person name="Bidzhieva S.K."/>
            <person name="Tourova T.P."/>
            <person name="Grouzdev D.S."/>
            <person name="Beletsky A.V."/>
            <person name="Sokolova D.S."/>
            <person name="Samigullina S.R."/>
            <person name="Poltaraus A.B."/>
            <person name="Avtukh A.N."/>
            <person name="Tereshina V.M."/>
            <person name="Zhaparov N.S."/>
            <person name="Mardanov A.V."/>
            <person name="Nazina T.N."/>
        </authorList>
    </citation>
    <scope>NUCLEOTIDE SEQUENCE [LARGE SCALE GENOMIC DNA]</scope>
    <source>
        <strain evidence="3 4">9FUS</strain>
    </source>
</reference>
<name>A0ABV4JZT0_9BACT</name>
<comment type="caution">
    <text evidence="3">The sequence shown here is derived from an EMBL/GenBank/DDBJ whole genome shotgun (WGS) entry which is preliminary data.</text>
</comment>
<dbReference type="RefSeq" id="WP_371385503.1">
    <property type="nucleotide sequence ID" value="NZ_JBGLYH010000007.1"/>
</dbReference>
<dbReference type="PANTHER" id="PTHR44196:SF1">
    <property type="entry name" value="DEHYDROGENASE_REDUCTASE SDR FAMILY MEMBER 7B"/>
    <property type="match status" value="1"/>
</dbReference>
<dbReference type="Gene3D" id="3.40.50.720">
    <property type="entry name" value="NAD(P)-binding Rossmann-like Domain"/>
    <property type="match status" value="1"/>
</dbReference>
<dbReference type="EMBL" id="JBGLYH010000007">
    <property type="protein sequence ID" value="MEZ7195960.1"/>
    <property type="molecule type" value="Genomic_DNA"/>
</dbReference>